<evidence type="ECO:0000259" key="3">
    <source>
        <dbReference type="Pfam" id="PF13490"/>
    </source>
</evidence>
<feature type="domain" description="Putative zinc-finger" evidence="3">
    <location>
        <begin position="3"/>
        <end position="34"/>
    </location>
</feature>
<gene>
    <name evidence="4" type="ORF">ACFPCV_04015</name>
</gene>
<proteinExistence type="predicted"/>
<dbReference type="RefSeq" id="WP_378054567.1">
    <property type="nucleotide sequence ID" value="NZ_JBHSIS010000002.1"/>
</dbReference>
<feature type="compositionally biased region" description="Basic residues" evidence="1">
    <location>
        <begin position="234"/>
        <end position="245"/>
    </location>
</feature>
<reference evidence="5" key="1">
    <citation type="journal article" date="2019" name="Int. J. Syst. Evol. Microbiol.">
        <title>The Global Catalogue of Microorganisms (GCM) 10K type strain sequencing project: providing services to taxonomists for standard genome sequencing and annotation.</title>
        <authorList>
            <consortium name="The Broad Institute Genomics Platform"/>
            <consortium name="The Broad Institute Genome Sequencing Center for Infectious Disease"/>
            <person name="Wu L."/>
            <person name="Ma J."/>
        </authorList>
    </citation>
    <scope>NUCLEOTIDE SEQUENCE [LARGE SCALE GENOMIC DNA]</scope>
    <source>
        <strain evidence="5">ZS-22-S1</strain>
    </source>
</reference>
<feature type="transmembrane region" description="Helical" evidence="2">
    <location>
        <begin position="142"/>
        <end position="160"/>
    </location>
</feature>
<keyword evidence="5" id="KW-1185">Reference proteome</keyword>
<dbReference type="EMBL" id="JBHSIS010000002">
    <property type="protein sequence ID" value="MFC4852658.1"/>
    <property type="molecule type" value="Genomic_DNA"/>
</dbReference>
<sequence length="245" mass="25059">MTARESLSARLDGEAGPAPVELLDAHLAGCGACRDWQHRVEELNRLLRVRPAAPGPDLSATIVADVPVIEPAQGWGVRGALVCVAVAQVALGLSQLVGMGTTATHIGHGGGPAVAGHLFNESTAWNLALGIGMFWAAFRPRATSGLVPVLAGFVVVLFAYSTHDLITGAAPVSRVLGHGLLVIGLVLMIVVNRRHRPLAPEGARASGVSGSAHGTAENVTDPGGPGTATPPGRPHLRPAGRHHAA</sequence>
<keyword evidence="2" id="KW-0472">Membrane</keyword>
<dbReference type="Proteomes" id="UP001595859">
    <property type="component" value="Unassembled WGS sequence"/>
</dbReference>
<accession>A0ABV9RVM8</accession>
<dbReference type="InterPro" id="IPR027383">
    <property type="entry name" value="Znf_put"/>
</dbReference>
<protein>
    <submittedName>
        <fullName evidence="4">Zf-HC2 domain-containing protein</fullName>
    </submittedName>
</protein>
<evidence type="ECO:0000256" key="1">
    <source>
        <dbReference type="SAM" id="MobiDB-lite"/>
    </source>
</evidence>
<dbReference type="Pfam" id="PF13490">
    <property type="entry name" value="zf-HC2"/>
    <property type="match status" value="1"/>
</dbReference>
<evidence type="ECO:0000313" key="5">
    <source>
        <dbReference type="Proteomes" id="UP001595859"/>
    </source>
</evidence>
<name>A0ABV9RVM8_9PSEU</name>
<evidence type="ECO:0000313" key="4">
    <source>
        <dbReference type="EMBL" id="MFC4852658.1"/>
    </source>
</evidence>
<evidence type="ECO:0000256" key="2">
    <source>
        <dbReference type="SAM" id="Phobius"/>
    </source>
</evidence>
<feature type="region of interest" description="Disordered" evidence="1">
    <location>
        <begin position="200"/>
        <end position="245"/>
    </location>
</feature>
<feature type="transmembrane region" description="Helical" evidence="2">
    <location>
        <begin position="172"/>
        <end position="191"/>
    </location>
</feature>
<comment type="caution">
    <text evidence="4">The sequence shown here is derived from an EMBL/GenBank/DDBJ whole genome shotgun (WGS) entry which is preliminary data.</text>
</comment>
<organism evidence="4 5">
    <name type="scientific">Actinophytocola glycyrrhizae</name>
    <dbReference type="NCBI Taxonomy" id="2044873"/>
    <lineage>
        <taxon>Bacteria</taxon>
        <taxon>Bacillati</taxon>
        <taxon>Actinomycetota</taxon>
        <taxon>Actinomycetes</taxon>
        <taxon>Pseudonocardiales</taxon>
        <taxon>Pseudonocardiaceae</taxon>
    </lineage>
</organism>
<keyword evidence="2" id="KW-0812">Transmembrane</keyword>
<keyword evidence="2" id="KW-1133">Transmembrane helix</keyword>